<dbReference type="InterPro" id="IPR045851">
    <property type="entry name" value="AMP-bd_C_sf"/>
</dbReference>
<feature type="domain" description="AMP-binding enzyme C-terminal" evidence="3">
    <location>
        <begin position="453"/>
        <end position="529"/>
    </location>
</feature>
<protein>
    <submittedName>
        <fullName evidence="4">Medium-chain fatty-acid--CoA ligase</fullName>
        <ecNumber evidence="4">6.2.1.-</ecNumber>
    </submittedName>
</protein>
<keyword evidence="5" id="KW-1185">Reference proteome</keyword>
<sequence length="551" mass="59117">MALTATAPPLPEHLVRRWTAQGLRTEQRPGWVLEHAARRRPDDAAIITADGRHTLGQLRDRADMISWALANGGAGAGDVVTWSLPNGVEAIATAIAIWRIGAISNPVVPIYREHELAFIAGQLRPAAVISATDVRGRAGCEEMDLALAAAGHEPRLRLALGAPAGGGRWAPLPQPDPERPPPALPEDLAPAPAHAPCLVLYTSGTTAQPKGVVHSGCALVHEAFSMQREWGLTYRETMVMASPLPHITGILQGLLVPCLAGARVLLTDRWDPEACVELIEREGGTYMAGATPFLRGVLDAYAARGPGRPQLRQFCCGGAPVSPALIEEAQRAGIVAHRSWGLTELPSATFSRTIDPLRQRAETDGRPGEGIEVEAVDDERAPLPRGAEGELRIRGPERMEGYVDAALNAGAMDDDGWVYTGDVGLVDRDGCVRVTGRLKDIVNRGGEKLSAREIEELLERHDSIREAAVVPVPDERLGETVGAAVVLRPGDVLDLPAILRFLRGLGLASQKLPARVQAVNELPRTPSGKLQKHLVLRQLGEEETRRTGARQ</sequence>
<dbReference type="AlphaFoldDB" id="A0A9E7BZ00"/>
<dbReference type="PANTHER" id="PTHR43201:SF32">
    <property type="entry name" value="2-SUCCINYLBENZOATE--COA LIGASE, CHLOROPLASTIC_PEROXISOMAL"/>
    <property type="match status" value="1"/>
</dbReference>
<reference evidence="4" key="1">
    <citation type="journal article" date="2022" name="Int. J. Syst. Evol. Microbiol.">
        <title>Pseudomonas aegrilactucae sp. nov. and Pseudomonas morbosilactucae sp. nov., pathogens causing bacterial rot of lettuce in Japan.</title>
        <authorList>
            <person name="Sawada H."/>
            <person name="Fujikawa T."/>
            <person name="Satou M."/>
        </authorList>
    </citation>
    <scope>NUCLEOTIDE SEQUENCE</scope>
    <source>
        <strain evidence="4">0166_1</strain>
    </source>
</reference>
<organism evidence="4 5">
    <name type="scientific">Capillimicrobium parvum</name>
    <dbReference type="NCBI Taxonomy" id="2884022"/>
    <lineage>
        <taxon>Bacteria</taxon>
        <taxon>Bacillati</taxon>
        <taxon>Actinomycetota</taxon>
        <taxon>Thermoleophilia</taxon>
        <taxon>Solirubrobacterales</taxon>
        <taxon>Capillimicrobiaceae</taxon>
        <taxon>Capillimicrobium</taxon>
    </lineage>
</organism>
<name>A0A9E7BZ00_9ACTN</name>
<keyword evidence="4" id="KW-0436">Ligase</keyword>
<dbReference type="EMBL" id="CP087164">
    <property type="protein sequence ID" value="UGS34816.1"/>
    <property type="molecule type" value="Genomic_DNA"/>
</dbReference>
<gene>
    <name evidence="4" type="primary">fadK_2</name>
    <name evidence="4" type="ORF">DSM104329_01198</name>
</gene>
<feature type="compositionally biased region" description="Pro residues" evidence="1">
    <location>
        <begin position="172"/>
        <end position="184"/>
    </location>
</feature>
<dbReference type="RefSeq" id="WP_259314482.1">
    <property type="nucleotide sequence ID" value="NZ_CP087164.1"/>
</dbReference>
<dbReference type="Gene3D" id="3.30.300.30">
    <property type="match status" value="1"/>
</dbReference>
<dbReference type="InterPro" id="IPR042099">
    <property type="entry name" value="ANL_N_sf"/>
</dbReference>
<dbReference type="PANTHER" id="PTHR43201">
    <property type="entry name" value="ACYL-COA SYNTHETASE"/>
    <property type="match status" value="1"/>
</dbReference>
<dbReference type="GO" id="GO:0031956">
    <property type="term" value="F:medium-chain fatty acid-CoA ligase activity"/>
    <property type="evidence" value="ECO:0007669"/>
    <property type="project" value="TreeGrafter"/>
</dbReference>
<proteinExistence type="predicted"/>
<dbReference type="Pfam" id="PF00501">
    <property type="entry name" value="AMP-binding"/>
    <property type="match status" value="1"/>
</dbReference>
<evidence type="ECO:0000259" key="3">
    <source>
        <dbReference type="Pfam" id="PF13193"/>
    </source>
</evidence>
<dbReference type="Proteomes" id="UP001162834">
    <property type="component" value="Chromosome"/>
</dbReference>
<dbReference type="Gene3D" id="3.40.50.12780">
    <property type="entry name" value="N-terminal domain of ligase-like"/>
    <property type="match status" value="1"/>
</dbReference>
<dbReference type="KEGG" id="sbae:DSM104329_01198"/>
<dbReference type="InterPro" id="IPR025110">
    <property type="entry name" value="AMP-bd_C"/>
</dbReference>
<dbReference type="Pfam" id="PF13193">
    <property type="entry name" value="AMP-binding_C"/>
    <property type="match status" value="1"/>
</dbReference>
<evidence type="ECO:0000313" key="4">
    <source>
        <dbReference type="EMBL" id="UGS34816.1"/>
    </source>
</evidence>
<evidence type="ECO:0000259" key="2">
    <source>
        <dbReference type="Pfam" id="PF00501"/>
    </source>
</evidence>
<evidence type="ECO:0000256" key="1">
    <source>
        <dbReference type="SAM" id="MobiDB-lite"/>
    </source>
</evidence>
<dbReference type="GO" id="GO:0006631">
    <property type="term" value="P:fatty acid metabolic process"/>
    <property type="evidence" value="ECO:0007669"/>
    <property type="project" value="TreeGrafter"/>
</dbReference>
<dbReference type="EC" id="6.2.1.-" evidence="4"/>
<feature type="domain" description="AMP-dependent synthetase/ligase" evidence="2">
    <location>
        <begin position="33"/>
        <end position="402"/>
    </location>
</feature>
<accession>A0A9E7BZ00</accession>
<evidence type="ECO:0000313" key="5">
    <source>
        <dbReference type="Proteomes" id="UP001162834"/>
    </source>
</evidence>
<dbReference type="InterPro" id="IPR000873">
    <property type="entry name" value="AMP-dep_synth/lig_dom"/>
</dbReference>
<dbReference type="SUPFAM" id="SSF56801">
    <property type="entry name" value="Acetyl-CoA synthetase-like"/>
    <property type="match status" value="1"/>
</dbReference>
<feature type="region of interest" description="Disordered" evidence="1">
    <location>
        <begin position="167"/>
        <end position="186"/>
    </location>
</feature>